<dbReference type="InterPro" id="IPR016039">
    <property type="entry name" value="Thiolase-like"/>
</dbReference>
<dbReference type="OrthoDB" id="5455053at2"/>
<dbReference type="Gene3D" id="3.40.47.10">
    <property type="match status" value="1"/>
</dbReference>
<keyword evidence="2" id="KW-1185">Reference proteome</keyword>
<protein>
    <recommendedName>
        <fullName evidence="3">Beta-ketoacyl synthase, N-terminal domain</fullName>
    </recommendedName>
</protein>
<evidence type="ECO:0000313" key="2">
    <source>
        <dbReference type="Proteomes" id="UP000198972"/>
    </source>
</evidence>
<evidence type="ECO:0000313" key="1">
    <source>
        <dbReference type="EMBL" id="SDF08488.1"/>
    </source>
</evidence>
<accession>A0A1G7I7B6</accession>
<dbReference type="GO" id="GO:0016746">
    <property type="term" value="F:acyltransferase activity"/>
    <property type="evidence" value="ECO:0007669"/>
    <property type="project" value="InterPro"/>
</dbReference>
<dbReference type="AlphaFoldDB" id="A0A1G7I7B6"/>
<dbReference type="STRING" id="670482.SAMN04488542_105179"/>
<dbReference type="Proteomes" id="UP000198972">
    <property type="component" value="Unassembled WGS sequence"/>
</dbReference>
<sequence>MNICITGSVLCSGYGDHLEDYQATEDYGIKTIERDFKSLPKVRRTDRLSRICLYTTMSLHRKDAKFQDFLEETGIVLSSKYGPYKVCKDYIEQVKNEGYDMGSPTLFSATVPNAGIGYICRALQLHGPMISERGSDGIISAIRMLQSDKSKIAYSIAVDEVTEALTVLAAKQEPERFSEVCNLLAMETEEHAQSRNANVLGYLYGAQSFAVKKESDKLFLKADYEDCLNRMLDKWLVQSNLSPSDIHTVLLSAKEGTPQWRLERNFVQNHLPEVISMLSPRDFFGESFASSFQNSILFGLQSGKADSNGNILVLDADFEESKISAALLRSTAAKEAAAC</sequence>
<name>A0A1G7I7B6_9BACL</name>
<dbReference type="SUPFAM" id="SSF53901">
    <property type="entry name" value="Thiolase-like"/>
    <property type="match status" value="1"/>
</dbReference>
<dbReference type="EMBL" id="FNBG01000005">
    <property type="protein sequence ID" value="SDF08488.1"/>
    <property type="molecule type" value="Genomic_DNA"/>
</dbReference>
<evidence type="ECO:0008006" key="3">
    <source>
        <dbReference type="Google" id="ProtNLM"/>
    </source>
</evidence>
<reference evidence="1 2" key="1">
    <citation type="submission" date="2016-10" db="EMBL/GenBank/DDBJ databases">
        <authorList>
            <person name="de Groot N.N."/>
        </authorList>
    </citation>
    <scope>NUCLEOTIDE SEQUENCE [LARGE SCALE GENOMIC DNA]</scope>
    <source>
        <strain evidence="1 2">DSM 28129</strain>
    </source>
</reference>
<dbReference type="RefSeq" id="WP_091227867.1">
    <property type="nucleotide sequence ID" value="NZ_FNBG01000005.1"/>
</dbReference>
<gene>
    <name evidence="1" type="ORF">SAMN04488542_105179</name>
</gene>
<organism evidence="1 2">
    <name type="scientific">Fontibacillus panacisegetis</name>
    <dbReference type="NCBI Taxonomy" id="670482"/>
    <lineage>
        <taxon>Bacteria</taxon>
        <taxon>Bacillati</taxon>
        <taxon>Bacillota</taxon>
        <taxon>Bacilli</taxon>
        <taxon>Bacillales</taxon>
        <taxon>Paenibacillaceae</taxon>
        <taxon>Fontibacillus</taxon>
    </lineage>
</organism>
<proteinExistence type="predicted"/>